<dbReference type="InParanoid" id="A0A0H2RUN1"/>
<evidence type="ECO:0000313" key="1">
    <source>
        <dbReference type="EMBL" id="KLO13153.1"/>
    </source>
</evidence>
<dbReference type="Proteomes" id="UP000053477">
    <property type="component" value="Unassembled WGS sequence"/>
</dbReference>
<dbReference type="EMBL" id="KQ085964">
    <property type="protein sequence ID" value="KLO13153.1"/>
    <property type="molecule type" value="Genomic_DNA"/>
</dbReference>
<organism evidence="1 2">
    <name type="scientific">Schizopora paradoxa</name>
    <dbReference type="NCBI Taxonomy" id="27342"/>
    <lineage>
        <taxon>Eukaryota</taxon>
        <taxon>Fungi</taxon>
        <taxon>Dikarya</taxon>
        <taxon>Basidiomycota</taxon>
        <taxon>Agaricomycotina</taxon>
        <taxon>Agaricomycetes</taxon>
        <taxon>Hymenochaetales</taxon>
        <taxon>Schizoporaceae</taxon>
        <taxon>Schizopora</taxon>
    </lineage>
</organism>
<protein>
    <submittedName>
        <fullName evidence="1">Uncharacterized protein</fullName>
    </submittedName>
</protein>
<keyword evidence="2" id="KW-1185">Reference proteome</keyword>
<sequence>MSTDYTNTTPTFTNINCDVSGLISTSNANKSIMLKKTRNTRPCLSCSKARKKCELVEGSYPCKRCIHRLASGDTDCLICAPSQRRPGSRYRKFRSASEQQMRQLVLESSHRSNEPPAFPAANEEAAAEDCSWIQYDGTQGGFANNQVEQQAPVSWGDGQVGHITSRGDVEFDTSKFIPLTEILEQPPVDFSWSLRINGATEPSLNARNCSSLRAHVIA</sequence>
<dbReference type="AlphaFoldDB" id="A0A0H2RUN1"/>
<evidence type="ECO:0000313" key="2">
    <source>
        <dbReference type="Proteomes" id="UP000053477"/>
    </source>
</evidence>
<accession>A0A0H2RUN1</accession>
<reference evidence="1 2" key="1">
    <citation type="submission" date="2015-04" db="EMBL/GenBank/DDBJ databases">
        <title>Complete genome sequence of Schizopora paradoxa KUC8140, a cosmopolitan wood degrader in East Asia.</title>
        <authorList>
            <consortium name="DOE Joint Genome Institute"/>
            <person name="Min B."/>
            <person name="Park H."/>
            <person name="Jang Y."/>
            <person name="Kim J.-J."/>
            <person name="Kim K.H."/>
            <person name="Pangilinan J."/>
            <person name="Lipzen A."/>
            <person name="Riley R."/>
            <person name="Grigoriev I.V."/>
            <person name="Spatafora J.W."/>
            <person name="Choi I.-G."/>
        </authorList>
    </citation>
    <scope>NUCLEOTIDE SEQUENCE [LARGE SCALE GENOMIC DNA]</scope>
    <source>
        <strain evidence="1 2">KUC8140</strain>
    </source>
</reference>
<name>A0A0H2RUN1_9AGAM</name>
<proteinExistence type="predicted"/>
<gene>
    <name evidence="1" type="ORF">SCHPADRAFT_890243</name>
</gene>